<protein>
    <submittedName>
        <fullName evidence="5">AAA family ATPase</fullName>
    </submittedName>
</protein>
<dbReference type="PROSITE" id="PS51192">
    <property type="entry name" value="HELICASE_ATP_BIND_1"/>
    <property type="match status" value="1"/>
</dbReference>
<dbReference type="InterPro" id="IPR027417">
    <property type="entry name" value="P-loop_NTPase"/>
</dbReference>
<feature type="domain" description="Helicase ATP-binding" evidence="3">
    <location>
        <begin position="429"/>
        <end position="586"/>
    </location>
</feature>
<dbReference type="GO" id="GO:0003677">
    <property type="term" value="F:DNA binding"/>
    <property type="evidence" value="ECO:0007669"/>
    <property type="project" value="InterPro"/>
</dbReference>
<dbReference type="InterPro" id="IPR003593">
    <property type="entry name" value="AAA+_ATPase"/>
</dbReference>
<dbReference type="InterPro" id="IPR049730">
    <property type="entry name" value="SNF2/RAD54-like_C"/>
</dbReference>
<dbReference type="InterPro" id="IPR001736">
    <property type="entry name" value="PLipase_D/transphosphatidylase"/>
</dbReference>
<evidence type="ECO:0000259" key="3">
    <source>
        <dbReference type="PROSITE" id="PS51192"/>
    </source>
</evidence>
<dbReference type="PANTHER" id="PTHR45766:SF6">
    <property type="entry name" value="SWI_SNF-RELATED MATRIX-ASSOCIATED ACTIN-DEPENDENT REGULATOR OF CHROMATIN SUBFAMILY A-LIKE PROTEIN 1"/>
    <property type="match status" value="1"/>
</dbReference>
<evidence type="ECO:0000313" key="5">
    <source>
        <dbReference type="EMBL" id="MRG95727.1"/>
    </source>
</evidence>
<sequence length="1075" mass="121873">MGCGDEAWYPGCAFVEKPRSAMSVGRLSSEIIPQADRLDIVLRVLAFIEREGRRPTPAEIDVEFTERYVGYCCQAATLLKFLDTSYKITDKGKLLLTLEDDLQLLRVICAFEESEAGRAWLRWAGVKELNDLDPESASDFLHACADFADSTIDRRAQTLCAWAREFLELRGKRKGTSLSLEKWASTQMHPCDPEALAQVTALGPEDSAGIVQRLGPGTHRVRVVSGFFTISGYQILAKRLTGAEVRLLIGQDERNPFARRSVDDATTVLRLFRESLDQGLPSATRRKEIKKLHADVLRSLVGIRHFEPRKQNKLHAKVYIFDLRAAYITSANLTVNGLRQNIEGGALMTSRAHVEYYVRQFETFFHEATPITLPILEEIEKSWAFTKPIPPYLLFLKVMYELFERLPELETPTRYELAEFQRRLVRPVITKLLNYRVAMLISPTGTGKTVMASHVAAYMAQEQHVHRVIVVCPNQSIGLNWRKHLAAFGRSADVITHGLLRRIEVSSTDNQRLLKELQENPRETDLYIVDECHHFRNEDTIGRESLLRLLRPADGKVRPYCLLLTATPISTGLRNLNMLLDLICQPEIESVRQIDTVPAVVNVTLPFIMAHYGIRQKGVPGMALRFGEDHRYFPNIRIRTVHYLSPMVDLFKIIRGLQLKFEDGERIAVRCALGGGEWPETPQGREYGLLRALLARRAESSPLALHRTVERLLTSIDQGALRPVNRDELCAGLRSLADKACAPAEDSKLQALFEKVRELHRETKVLIFSEAVDTVEYVADALQKRFPKRCVAALDGSTSLAERQRIITRFAPIANGRKSVSEDEPDIDILVTSDTCAEGENLQDAMIVVNYDLTWTPLMLTQRLGRIDRATDQPREVQVFNFYPGAVEYDQLVGLWSRLEERSKELSVLTRGQVIGEHERRLEEIPSDDLGPVRALYENEDYNLFLNTLLPTPRYMEIWLGATEEERQLARRLPDGVQAGEQRHSSGCYVLLRYEGTIHSIFLDRTSQRLLRAPDDVTHEFLVKEHVFTERDSATIAPPESFDDEVAKAVRLWSESAGIDVDVVTVVAAKFLTRG</sequence>
<comment type="caution">
    <text evidence="5">The sequence shown here is derived from an EMBL/GenBank/DDBJ whole genome shotgun (WGS) entry which is preliminary data.</text>
</comment>
<dbReference type="Gene3D" id="3.40.50.300">
    <property type="entry name" value="P-loop containing nucleotide triphosphate hydrolases"/>
    <property type="match status" value="2"/>
</dbReference>
<evidence type="ECO:0000259" key="2">
    <source>
        <dbReference type="PROSITE" id="PS50035"/>
    </source>
</evidence>
<dbReference type="Pfam" id="PF00271">
    <property type="entry name" value="Helicase_C"/>
    <property type="match status" value="1"/>
</dbReference>
<dbReference type="InterPro" id="IPR006935">
    <property type="entry name" value="Helicase/UvrB_N"/>
</dbReference>
<feature type="domain" description="PLD phosphodiesterase" evidence="2">
    <location>
        <begin position="310"/>
        <end position="337"/>
    </location>
</feature>
<dbReference type="PROSITE" id="PS51194">
    <property type="entry name" value="HELICASE_CTER"/>
    <property type="match status" value="1"/>
</dbReference>
<dbReference type="Proteomes" id="UP000440224">
    <property type="component" value="Unassembled WGS sequence"/>
</dbReference>
<dbReference type="GO" id="GO:0005524">
    <property type="term" value="F:ATP binding"/>
    <property type="evidence" value="ECO:0007669"/>
    <property type="project" value="InterPro"/>
</dbReference>
<evidence type="ECO:0000259" key="4">
    <source>
        <dbReference type="PROSITE" id="PS51194"/>
    </source>
</evidence>
<dbReference type="EMBL" id="WJIE01000008">
    <property type="protein sequence ID" value="MRG95727.1"/>
    <property type="molecule type" value="Genomic_DNA"/>
</dbReference>
<keyword evidence="1" id="KW-0378">Hydrolase</keyword>
<dbReference type="SMART" id="SM00382">
    <property type="entry name" value="AAA"/>
    <property type="match status" value="1"/>
</dbReference>
<dbReference type="Gene3D" id="3.30.870.10">
    <property type="entry name" value="Endonuclease Chain A"/>
    <property type="match status" value="1"/>
</dbReference>
<dbReference type="SUPFAM" id="SSF52540">
    <property type="entry name" value="P-loop containing nucleoside triphosphate hydrolases"/>
    <property type="match status" value="1"/>
</dbReference>
<dbReference type="AlphaFoldDB" id="A0A6N7PW19"/>
<keyword evidence="6" id="KW-1185">Reference proteome</keyword>
<evidence type="ECO:0000313" key="6">
    <source>
        <dbReference type="Proteomes" id="UP000440224"/>
    </source>
</evidence>
<dbReference type="GO" id="GO:0016787">
    <property type="term" value="F:hydrolase activity"/>
    <property type="evidence" value="ECO:0007669"/>
    <property type="project" value="UniProtKB-KW"/>
</dbReference>
<dbReference type="OrthoDB" id="18878at2"/>
<dbReference type="SMART" id="SM00487">
    <property type="entry name" value="DEXDc"/>
    <property type="match status" value="1"/>
</dbReference>
<organism evidence="5 6">
    <name type="scientific">Polyangium spumosum</name>
    <dbReference type="NCBI Taxonomy" id="889282"/>
    <lineage>
        <taxon>Bacteria</taxon>
        <taxon>Pseudomonadati</taxon>
        <taxon>Myxococcota</taxon>
        <taxon>Polyangia</taxon>
        <taxon>Polyangiales</taxon>
        <taxon>Polyangiaceae</taxon>
        <taxon>Polyangium</taxon>
    </lineage>
</organism>
<proteinExistence type="predicted"/>
<dbReference type="InterPro" id="IPR014001">
    <property type="entry name" value="Helicase_ATP-bd"/>
</dbReference>
<name>A0A6N7PW19_9BACT</name>
<dbReference type="InterPro" id="IPR025202">
    <property type="entry name" value="PLD-like_dom"/>
</dbReference>
<dbReference type="PROSITE" id="PS50035">
    <property type="entry name" value="PLD"/>
    <property type="match status" value="1"/>
</dbReference>
<dbReference type="SUPFAM" id="SSF56024">
    <property type="entry name" value="Phospholipase D/nuclease"/>
    <property type="match status" value="1"/>
</dbReference>
<accession>A0A6N7PW19</accession>
<dbReference type="PANTHER" id="PTHR45766">
    <property type="entry name" value="DNA ANNEALING HELICASE AND ENDONUCLEASE ZRANB3 FAMILY MEMBER"/>
    <property type="match status" value="1"/>
</dbReference>
<dbReference type="Pfam" id="PF13091">
    <property type="entry name" value="PLDc_2"/>
    <property type="match status" value="1"/>
</dbReference>
<reference evidence="5 6" key="1">
    <citation type="submission" date="2019-10" db="EMBL/GenBank/DDBJ databases">
        <title>A soil myxobacterium in the family Polyangiaceae.</title>
        <authorList>
            <person name="Li Y."/>
            <person name="Wang J."/>
        </authorList>
    </citation>
    <scope>NUCLEOTIDE SEQUENCE [LARGE SCALE GENOMIC DNA]</scope>
    <source>
        <strain evidence="5 6">DSM 14734</strain>
    </source>
</reference>
<feature type="domain" description="Helicase C-terminal" evidence="4">
    <location>
        <begin position="748"/>
        <end position="923"/>
    </location>
</feature>
<dbReference type="SMART" id="SM00490">
    <property type="entry name" value="HELICc"/>
    <property type="match status" value="1"/>
</dbReference>
<dbReference type="CDD" id="cd18793">
    <property type="entry name" value="SF2_C_SNF"/>
    <property type="match status" value="1"/>
</dbReference>
<dbReference type="Pfam" id="PF04851">
    <property type="entry name" value="ResIII"/>
    <property type="match status" value="1"/>
</dbReference>
<gene>
    <name evidence="5" type="ORF">GF068_27985</name>
</gene>
<dbReference type="InterPro" id="IPR001650">
    <property type="entry name" value="Helicase_C-like"/>
</dbReference>
<evidence type="ECO:0000256" key="1">
    <source>
        <dbReference type="ARBA" id="ARBA00022801"/>
    </source>
</evidence>
<dbReference type="GO" id="GO:0006793">
    <property type="term" value="P:phosphorus metabolic process"/>
    <property type="evidence" value="ECO:0007669"/>
    <property type="project" value="UniProtKB-ARBA"/>
</dbReference>